<feature type="domain" description="Matrin-type" evidence="20">
    <location>
        <begin position="4"/>
        <end position="36"/>
    </location>
</feature>
<dbReference type="PANTHER" id="PTHR17490">
    <property type="entry name" value="SUA5"/>
    <property type="match status" value="1"/>
</dbReference>
<dbReference type="InterPro" id="IPR000690">
    <property type="entry name" value="Matrin/U1-C_Znf_C2H2"/>
</dbReference>
<dbReference type="FunCoup" id="A0A067QBC4">
    <property type="interactions" value="250"/>
</dbReference>
<evidence type="ECO:0000256" key="15">
    <source>
        <dbReference type="ARBA" id="ARBA00023274"/>
    </source>
</evidence>
<keyword evidence="7" id="KW-0548">Nucleotidyltransferase</keyword>
<evidence type="ECO:0000256" key="13">
    <source>
        <dbReference type="ARBA" id="ARBA00022884"/>
    </source>
</evidence>
<feature type="compositionally biased region" description="Pro residues" evidence="19">
    <location>
        <begin position="188"/>
        <end position="202"/>
    </location>
</feature>
<dbReference type="STRING" id="933084.A0A067QBC4"/>
<evidence type="ECO:0000259" key="20">
    <source>
        <dbReference type="PROSITE" id="PS50171"/>
    </source>
</evidence>
<dbReference type="FunFam" id="3.90.870.10:FF:000009">
    <property type="entry name" value="Threonylcarbamoyl-AMP synthase, putative"/>
    <property type="match status" value="1"/>
</dbReference>
<evidence type="ECO:0000256" key="12">
    <source>
        <dbReference type="ARBA" id="ARBA00022840"/>
    </source>
</evidence>
<feature type="compositionally biased region" description="Pro residues" evidence="19">
    <location>
        <begin position="118"/>
        <end position="178"/>
    </location>
</feature>
<dbReference type="GO" id="GO:0030627">
    <property type="term" value="F:pre-mRNA 5'-splice site binding"/>
    <property type="evidence" value="ECO:0007669"/>
    <property type="project" value="InterPro"/>
</dbReference>
<dbReference type="PANTHER" id="PTHR17490:SF16">
    <property type="entry name" value="THREONYLCARBAMOYL-AMP SYNTHASE"/>
    <property type="match status" value="1"/>
</dbReference>
<dbReference type="PROSITE" id="PS51163">
    <property type="entry name" value="YRDC"/>
    <property type="match status" value="1"/>
</dbReference>
<proteinExistence type="inferred from homology"/>
<protein>
    <recommendedName>
        <fullName evidence="18">U1 small nuclear ribonucleoprotein C</fullName>
        <shortName evidence="18">U1 snRNP C</shortName>
        <shortName evidence="18">U1-C</shortName>
        <shortName evidence="18">U1C</shortName>
    </recommendedName>
</protein>
<organism evidence="22 23">
    <name type="scientific">Jaapia argillacea MUCL 33604</name>
    <dbReference type="NCBI Taxonomy" id="933084"/>
    <lineage>
        <taxon>Eukaryota</taxon>
        <taxon>Fungi</taxon>
        <taxon>Dikarya</taxon>
        <taxon>Basidiomycota</taxon>
        <taxon>Agaricomycotina</taxon>
        <taxon>Agaricomycetes</taxon>
        <taxon>Agaricomycetidae</taxon>
        <taxon>Jaapiales</taxon>
        <taxon>Jaapiaceae</taxon>
        <taxon>Jaapia</taxon>
    </lineage>
</organism>
<dbReference type="SUPFAM" id="SSF57667">
    <property type="entry name" value="beta-beta-alpha zinc fingers"/>
    <property type="match status" value="1"/>
</dbReference>
<dbReference type="GO" id="GO:0008033">
    <property type="term" value="P:tRNA processing"/>
    <property type="evidence" value="ECO:0007669"/>
    <property type="project" value="UniProtKB-KW"/>
</dbReference>
<dbReference type="HOGENOM" id="CLU_463117_0_0_1"/>
<dbReference type="InterPro" id="IPR050156">
    <property type="entry name" value="TC-AMP_synthase_SUA5"/>
</dbReference>
<keyword evidence="10 18" id="KW-0863">Zinc-finger</keyword>
<sequence length="589" mass="61341">MPKHYCDYCDVFLTHDSASVRKAHNNGRNHLANVRDYYASLGHDKAQNIIDQITAAYESSGGPPPGGFGFGPQHLGPPGPGFGGPPPFSQPPFGFGGPPPPFGGPGFPPPGMMGGLPGGPPFPGMPPPGMGGPPGPPGGGFPGGPPPFPPGNQGPPGGPPGGPPFPPPNFQSPPPGQGPPSGFGQPPFNGPPPTQSGPPPALGPGGIHPDRLRMMGGGSGPGASVSVDREVDKNLKQVVAFPTETVYGLGALALNTTAASRIFSTKGRPPDNPLIVHVSSFGMLHSLLPEGYTLSRVYELLIKRFWPGPLTLLFPSDPAIVPGIITAHQPTVAIRMPSHPVARALIAVANVPLAAPSANSSGKPSPTRAEHVLRDLGGKLEVILDGGACGVGLESTVVDGLHEDGNLRVLRPGGVTVEDIEAVIAEEMKNGERRPKVLVHRRDYQDEAMEVTPTTPGMKYRHYSPSVPVTLLRTSSPSPNTSESASSFFASLAHEKTSPSIKIGLLTPSDSPLVDIALVTPGIEWSYHPLGPIQDPAVTAQRLFDGLLTLEKEGVSLILIEEIKEEREGLAVMNRVKKAAGESRWITIG</sequence>
<dbReference type="OrthoDB" id="412787at2759"/>
<keyword evidence="23" id="KW-1185">Reference proteome</keyword>
<dbReference type="FunFam" id="3.30.160.60:FF:000059">
    <property type="entry name" value="U1 small nuclear ribonucleoprotein C"/>
    <property type="match status" value="1"/>
</dbReference>
<dbReference type="GO" id="GO:0000049">
    <property type="term" value="F:tRNA binding"/>
    <property type="evidence" value="ECO:0007669"/>
    <property type="project" value="TreeGrafter"/>
</dbReference>
<dbReference type="Pfam" id="PF06220">
    <property type="entry name" value="zf-U1"/>
    <property type="match status" value="1"/>
</dbReference>
<keyword evidence="14 18" id="KW-0539">Nucleus</keyword>
<evidence type="ECO:0000256" key="17">
    <source>
        <dbReference type="ARBA" id="ARBA00048366"/>
    </source>
</evidence>
<evidence type="ECO:0000313" key="23">
    <source>
        <dbReference type="Proteomes" id="UP000027265"/>
    </source>
</evidence>
<dbReference type="SUPFAM" id="SSF55821">
    <property type="entry name" value="YrdC/RibB"/>
    <property type="match status" value="1"/>
</dbReference>
<feature type="compositionally biased region" description="Pro residues" evidence="19">
    <location>
        <begin position="75"/>
        <end position="90"/>
    </location>
</feature>
<evidence type="ECO:0000256" key="6">
    <source>
        <dbReference type="ARBA" id="ARBA00022694"/>
    </source>
</evidence>
<dbReference type="GO" id="GO:0003729">
    <property type="term" value="F:mRNA binding"/>
    <property type="evidence" value="ECO:0007669"/>
    <property type="project" value="UniProtKB-UniRule"/>
</dbReference>
<evidence type="ECO:0000256" key="1">
    <source>
        <dbReference type="ARBA" id="ARBA00004123"/>
    </source>
</evidence>
<dbReference type="SMART" id="SM00451">
    <property type="entry name" value="ZnF_U1"/>
    <property type="match status" value="1"/>
</dbReference>
<dbReference type="GO" id="GO:0000243">
    <property type="term" value="C:commitment complex"/>
    <property type="evidence" value="ECO:0007669"/>
    <property type="project" value="UniProtKB-UniRule"/>
</dbReference>
<keyword evidence="5" id="KW-0808">Transferase</keyword>
<dbReference type="InterPro" id="IPR003604">
    <property type="entry name" value="Matrin/U1-like-C_Znf_C2H2"/>
</dbReference>
<dbReference type="InterPro" id="IPR013085">
    <property type="entry name" value="U1-CZ_Znf_C2H2"/>
</dbReference>
<dbReference type="InterPro" id="IPR036236">
    <property type="entry name" value="Znf_C2H2_sf"/>
</dbReference>
<dbReference type="EMBL" id="KL197709">
    <property type="protein sequence ID" value="KDQ64284.1"/>
    <property type="molecule type" value="Genomic_DNA"/>
</dbReference>
<feature type="region of interest" description="Disordered" evidence="19">
    <location>
        <begin position="60"/>
        <end position="226"/>
    </location>
</feature>
<comment type="subunit">
    <text evidence="18">U1 snRNP is composed of the 7 core Sm proteins B/B', D1, D2, D3, E, F and G that assemble in a heptameric protein ring on the Sm site of the small nuclear RNA to form the core snRNP, and at least 3 U1 snRNP-specific proteins U1-70K, U1-A and U1-C. U1-C interacts with U1 snRNA and the 5' splice-site region of the pre-mRNA.</text>
</comment>
<comment type="catalytic activity">
    <reaction evidence="17">
        <text>L-threonine + hydrogencarbonate + ATP = L-threonylcarbamoyladenylate + diphosphate + H2O</text>
        <dbReference type="Rhea" id="RHEA:36407"/>
        <dbReference type="ChEBI" id="CHEBI:15377"/>
        <dbReference type="ChEBI" id="CHEBI:17544"/>
        <dbReference type="ChEBI" id="CHEBI:30616"/>
        <dbReference type="ChEBI" id="CHEBI:33019"/>
        <dbReference type="ChEBI" id="CHEBI:57926"/>
        <dbReference type="ChEBI" id="CHEBI:73682"/>
        <dbReference type="EC" id="2.7.7.87"/>
    </reaction>
</comment>
<dbReference type="GO" id="GO:0003725">
    <property type="term" value="F:double-stranded RNA binding"/>
    <property type="evidence" value="ECO:0007669"/>
    <property type="project" value="InterPro"/>
</dbReference>
<reference evidence="23" key="1">
    <citation type="journal article" date="2014" name="Proc. Natl. Acad. Sci. U.S.A.">
        <title>Extensive sampling of basidiomycete genomes demonstrates inadequacy of the white-rot/brown-rot paradigm for wood decay fungi.</title>
        <authorList>
            <person name="Riley R."/>
            <person name="Salamov A.A."/>
            <person name="Brown D.W."/>
            <person name="Nagy L.G."/>
            <person name="Floudas D."/>
            <person name="Held B.W."/>
            <person name="Levasseur A."/>
            <person name="Lombard V."/>
            <person name="Morin E."/>
            <person name="Otillar R."/>
            <person name="Lindquist E.A."/>
            <person name="Sun H."/>
            <person name="LaButti K.M."/>
            <person name="Schmutz J."/>
            <person name="Jabbour D."/>
            <person name="Luo H."/>
            <person name="Baker S.E."/>
            <person name="Pisabarro A.G."/>
            <person name="Walton J.D."/>
            <person name="Blanchette R.A."/>
            <person name="Henrissat B."/>
            <person name="Martin F."/>
            <person name="Cullen D."/>
            <person name="Hibbett D.S."/>
            <person name="Grigoriev I.V."/>
        </authorList>
    </citation>
    <scope>NUCLEOTIDE SEQUENCE [LARGE SCALE GENOMIC DNA]</scope>
    <source>
        <strain evidence="23">MUCL 33604</strain>
    </source>
</reference>
<dbReference type="HAMAP" id="MF_03153">
    <property type="entry name" value="U1_C"/>
    <property type="match status" value="1"/>
</dbReference>
<dbReference type="InterPro" id="IPR017945">
    <property type="entry name" value="DHBP_synth_RibB-like_a/b_dom"/>
</dbReference>
<keyword evidence="12" id="KW-0067">ATP-binding</keyword>
<evidence type="ECO:0000256" key="16">
    <source>
        <dbReference type="ARBA" id="ARBA00046357"/>
    </source>
</evidence>
<feature type="compositionally biased region" description="Pro residues" evidence="19">
    <location>
        <begin position="97"/>
        <end position="111"/>
    </location>
</feature>
<comment type="subunit">
    <text evidence="16">Component of the U1 snRNP. The U1 snRNP is composed of the U1 snRNA and the 7 core Sm proteins SNRPB, SNRPD1, SNRPD2, SNRPD3, SNRPE, SNRPF and SNRPG that assemble in a heptameric protein ring on the Sm site of the small nuclear RNA to form the core snRNP, and at least 3 U1 snRNP-specific proteins SNRNP70/U1-70K, SNRPA/U1-A and SNRPC/U1-C. SNRPC/U1-C interacts with U1 snRNA and the 5' splice-site region of the pre-mRNA. Interacts (via N-terminus) with TIA1 (via C-terminus); thereby promoting spliceosomal U1 snRNP recruitment to 5' splice sites.</text>
</comment>
<dbReference type="GO" id="GO:0030619">
    <property type="term" value="F:U1 snRNA binding"/>
    <property type="evidence" value="ECO:0007669"/>
    <property type="project" value="UniProtKB-UniRule"/>
</dbReference>
<dbReference type="Proteomes" id="UP000027265">
    <property type="component" value="Unassembled WGS sequence"/>
</dbReference>
<dbReference type="GO" id="GO:0005685">
    <property type="term" value="C:U1 snRNP"/>
    <property type="evidence" value="ECO:0007669"/>
    <property type="project" value="UniProtKB-UniRule"/>
</dbReference>
<comment type="similarity">
    <text evidence="18">Belongs to the U1 small nuclear ribonucleoprotein C family.</text>
</comment>
<evidence type="ECO:0000256" key="3">
    <source>
        <dbReference type="ARBA" id="ARBA00007663"/>
    </source>
</evidence>
<keyword evidence="13 18" id="KW-0694">RNA-binding</keyword>
<keyword evidence="6" id="KW-0819">tRNA processing</keyword>
<accession>A0A067QBC4</accession>
<keyword evidence="8 18" id="KW-0479">Metal-binding</keyword>
<keyword evidence="15 18" id="KW-0687">Ribonucleoprotein</keyword>
<dbReference type="AlphaFoldDB" id="A0A067QBC4"/>
<dbReference type="Pfam" id="PF01300">
    <property type="entry name" value="Sua5_yciO_yrdC"/>
    <property type="match status" value="1"/>
</dbReference>
<dbReference type="Gene3D" id="3.40.50.11030">
    <property type="entry name" value="Threonylcarbamoyl-AMP synthase, C-terminal domain"/>
    <property type="match status" value="1"/>
</dbReference>
<comment type="subcellular location">
    <subcellularLocation>
        <location evidence="2">Cytoplasm</location>
    </subcellularLocation>
    <subcellularLocation>
        <location evidence="1 18">Nucleus</location>
    </subcellularLocation>
</comment>
<dbReference type="GO" id="GO:0061710">
    <property type="term" value="F:L-threonylcarbamoyladenylate synthase"/>
    <property type="evidence" value="ECO:0007669"/>
    <property type="project" value="UniProtKB-EC"/>
</dbReference>
<dbReference type="InterPro" id="IPR005145">
    <property type="entry name" value="Sua5_C"/>
</dbReference>
<name>A0A067QBC4_9AGAM</name>
<dbReference type="Pfam" id="PF03481">
    <property type="entry name" value="Sua5_C"/>
    <property type="match status" value="1"/>
</dbReference>
<evidence type="ECO:0000313" key="22">
    <source>
        <dbReference type="EMBL" id="KDQ64284.1"/>
    </source>
</evidence>
<evidence type="ECO:0000256" key="7">
    <source>
        <dbReference type="ARBA" id="ARBA00022695"/>
    </source>
</evidence>
<keyword evidence="11 18" id="KW-0862">Zinc</keyword>
<comment type="function">
    <text evidence="18">Component of the spliceosomal U1 snRNP, which is essential for recognition of the pre-mRNA 5' splice-site and the subsequent assembly of the spliceosome. U1-C is directly involved in initial 5' splice-site recognition for both constitutive and regulated alternative splicing. The interaction with the 5' splice-site seems to precede base-pairing between the pre-mRNA and the U1 snRNA. Stimulates commitment or early (E) complex formation by stabilizing the base pairing of the 5' end of the U1 snRNA and the 5' splice-site region.</text>
</comment>
<dbReference type="GO" id="GO:0000387">
    <property type="term" value="P:spliceosomal snRNP assembly"/>
    <property type="evidence" value="ECO:0007669"/>
    <property type="project" value="UniProtKB-UniRule"/>
</dbReference>
<dbReference type="GO" id="GO:0000395">
    <property type="term" value="P:mRNA 5'-splice site recognition"/>
    <property type="evidence" value="ECO:0007669"/>
    <property type="project" value="UniProtKB-UniRule"/>
</dbReference>
<dbReference type="NCBIfam" id="TIGR00057">
    <property type="entry name" value="L-threonylcarbamoyladenylate synthase"/>
    <property type="match status" value="1"/>
</dbReference>
<evidence type="ECO:0000256" key="19">
    <source>
        <dbReference type="SAM" id="MobiDB-lite"/>
    </source>
</evidence>
<evidence type="ECO:0000256" key="18">
    <source>
        <dbReference type="HAMAP-Rule" id="MF_03153"/>
    </source>
</evidence>
<feature type="domain" description="YrdC-like" evidence="21">
    <location>
        <begin position="222"/>
        <end position="415"/>
    </location>
</feature>
<evidence type="ECO:0000256" key="9">
    <source>
        <dbReference type="ARBA" id="ARBA00022741"/>
    </source>
</evidence>
<evidence type="ECO:0000256" key="10">
    <source>
        <dbReference type="ARBA" id="ARBA00022771"/>
    </source>
</evidence>
<evidence type="ECO:0000256" key="14">
    <source>
        <dbReference type="ARBA" id="ARBA00023242"/>
    </source>
</evidence>
<dbReference type="GO" id="GO:0005737">
    <property type="term" value="C:cytoplasm"/>
    <property type="evidence" value="ECO:0007669"/>
    <property type="project" value="UniProtKB-SubCell"/>
</dbReference>
<evidence type="ECO:0000256" key="11">
    <source>
        <dbReference type="ARBA" id="ARBA00022833"/>
    </source>
</evidence>
<dbReference type="InParanoid" id="A0A067QBC4"/>
<evidence type="ECO:0000256" key="8">
    <source>
        <dbReference type="ARBA" id="ARBA00022723"/>
    </source>
</evidence>
<dbReference type="InterPro" id="IPR017340">
    <property type="entry name" value="U1_snRNP-C"/>
</dbReference>
<evidence type="ECO:0000256" key="2">
    <source>
        <dbReference type="ARBA" id="ARBA00004496"/>
    </source>
</evidence>
<keyword evidence="9" id="KW-0547">Nucleotide-binding</keyword>
<comment type="similarity">
    <text evidence="3">Belongs to the SUA5 family.</text>
</comment>
<dbReference type="InterPro" id="IPR006070">
    <property type="entry name" value="Sua5-like_dom"/>
</dbReference>
<evidence type="ECO:0000259" key="21">
    <source>
        <dbReference type="PROSITE" id="PS51163"/>
    </source>
</evidence>
<evidence type="ECO:0000256" key="5">
    <source>
        <dbReference type="ARBA" id="ARBA00022679"/>
    </source>
</evidence>
<dbReference type="Gene3D" id="3.30.160.60">
    <property type="entry name" value="Classic Zinc Finger"/>
    <property type="match status" value="1"/>
</dbReference>
<dbReference type="GO" id="GO:0006450">
    <property type="term" value="P:regulation of translational fidelity"/>
    <property type="evidence" value="ECO:0007669"/>
    <property type="project" value="TreeGrafter"/>
</dbReference>
<dbReference type="GO" id="GO:0008270">
    <property type="term" value="F:zinc ion binding"/>
    <property type="evidence" value="ECO:0007669"/>
    <property type="project" value="UniProtKB-UniRule"/>
</dbReference>
<gene>
    <name evidence="22" type="ORF">JAAARDRAFT_43397</name>
</gene>
<dbReference type="GO" id="GO:0005524">
    <property type="term" value="F:ATP binding"/>
    <property type="evidence" value="ECO:0007669"/>
    <property type="project" value="UniProtKB-KW"/>
</dbReference>
<keyword evidence="4" id="KW-0963">Cytoplasm</keyword>
<evidence type="ECO:0000256" key="4">
    <source>
        <dbReference type="ARBA" id="ARBA00022490"/>
    </source>
</evidence>
<dbReference type="InterPro" id="IPR038385">
    <property type="entry name" value="Sua5/YwlC_C"/>
</dbReference>
<dbReference type="GO" id="GO:0071004">
    <property type="term" value="C:U2-type prespliceosome"/>
    <property type="evidence" value="ECO:0007669"/>
    <property type="project" value="UniProtKB-UniRule"/>
</dbReference>
<dbReference type="PROSITE" id="PS50171">
    <property type="entry name" value="ZF_MATRIN"/>
    <property type="match status" value="1"/>
</dbReference>
<dbReference type="Gene3D" id="3.90.870.10">
    <property type="entry name" value="DHBP synthase"/>
    <property type="match status" value="1"/>
</dbReference>